<evidence type="ECO:0000256" key="2">
    <source>
        <dbReference type="ARBA" id="ARBA00023054"/>
    </source>
</evidence>
<dbReference type="AlphaFoldDB" id="F1L8R6"/>
<feature type="domain" description="IF rod" evidence="4">
    <location>
        <begin position="1"/>
        <end position="170"/>
    </location>
</feature>
<dbReference type="EMBL" id="JI173978">
    <property type="protein sequence ID" value="ADY46520.1"/>
    <property type="molecule type" value="mRNA"/>
</dbReference>
<organism evidence="5">
    <name type="scientific">Ascaris suum</name>
    <name type="common">Pig roundworm</name>
    <name type="synonym">Ascaris lumbricoides</name>
    <dbReference type="NCBI Taxonomy" id="6253"/>
    <lineage>
        <taxon>Eukaryota</taxon>
        <taxon>Metazoa</taxon>
        <taxon>Ecdysozoa</taxon>
        <taxon>Nematoda</taxon>
        <taxon>Chromadorea</taxon>
        <taxon>Rhabditida</taxon>
        <taxon>Spirurina</taxon>
        <taxon>Ascaridomorpha</taxon>
        <taxon>Ascaridoidea</taxon>
        <taxon>Ascarididae</taxon>
        <taxon>Ascaris</taxon>
    </lineage>
</organism>
<dbReference type="PROSITE" id="PS51842">
    <property type="entry name" value="IF_ROD_2"/>
    <property type="match status" value="1"/>
</dbReference>
<dbReference type="GO" id="GO:0005652">
    <property type="term" value="C:nuclear lamina"/>
    <property type="evidence" value="ECO:0007669"/>
    <property type="project" value="TreeGrafter"/>
</dbReference>
<dbReference type="PANTHER" id="PTHR45721">
    <property type="entry name" value="LAMIN DM0-RELATED"/>
    <property type="match status" value="1"/>
</dbReference>
<dbReference type="GO" id="GO:0090435">
    <property type="term" value="P:protein localization to nuclear envelope"/>
    <property type="evidence" value="ECO:0007669"/>
    <property type="project" value="TreeGrafter"/>
</dbReference>
<dbReference type="GO" id="GO:0007097">
    <property type="term" value="P:nuclear migration"/>
    <property type="evidence" value="ECO:0007669"/>
    <property type="project" value="TreeGrafter"/>
</dbReference>
<reference evidence="5" key="1">
    <citation type="journal article" date="2011" name="Genome Res.">
        <title>Deep small RNA sequencing from the nematode Ascaris reveals conservation, functional diversification, and novel developmental profiles.</title>
        <authorList>
            <person name="Wang J."/>
            <person name="Czech B."/>
            <person name="Crunk A."/>
            <person name="Wallace A."/>
            <person name="Mitreva M."/>
            <person name="Hannon G.J."/>
            <person name="Davis R.E."/>
        </authorList>
    </citation>
    <scope>NUCLEOTIDE SEQUENCE</scope>
</reference>
<evidence type="ECO:0000313" key="5">
    <source>
        <dbReference type="EMBL" id="ADY46520.1"/>
    </source>
</evidence>
<dbReference type="InterPro" id="IPR039008">
    <property type="entry name" value="IF_rod_dom"/>
</dbReference>
<evidence type="ECO:0000256" key="1">
    <source>
        <dbReference type="ARBA" id="ARBA00022754"/>
    </source>
</evidence>
<dbReference type="Gene3D" id="1.20.5.500">
    <property type="entry name" value="Single helix bin"/>
    <property type="match status" value="1"/>
</dbReference>
<name>F1L8R6_ASCSU</name>
<keyword evidence="1" id="KW-0403">Intermediate filament</keyword>
<evidence type="ECO:0000259" key="4">
    <source>
        <dbReference type="PROSITE" id="PS51842"/>
    </source>
</evidence>
<dbReference type="Pfam" id="PF00038">
    <property type="entry name" value="Filament"/>
    <property type="match status" value="1"/>
</dbReference>
<accession>F1L8R6</accession>
<dbReference type="GO" id="GO:0051664">
    <property type="term" value="P:nuclear pore localization"/>
    <property type="evidence" value="ECO:0007669"/>
    <property type="project" value="TreeGrafter"/>
</dbReference>
<dbReference type="GO" id="GO:0005882">
    <property type="term" value="C:intermediate filament"/>
    <property type="evidence" value="ECO:0007669"/>
    <property type="project" value="UniProtKB-KW"/>
</dbReference>
<feature type="coiled-coil region" evidence="3">
    <location>
        <begin position="84"/>
        <end position="118"/>
    </location>
</feature>
<dbReference type="SUPFAM" id="SSF64593">
    <property type="entry name" value="Intermediate filament protein, coiled coil region"/>
    <property type="match status" value="1"/>
</dbReference>
<evidence type="ECO:0000256" key="3">
    <source>
        <dbReference type="SAM" id="Coils"/>
    </source>
</evidence>
<keyword evidence="2 3" id="KW-0175">Coiled coil</keyword>
<sequence length="170" mass="20306">MMLEEIEFIRREHDQELSDLHAVAARDTTSENREYFKNELASAIRTIRGDYDQIMAGHRSDIESWYHLKVQEICTASNRQTLERGYAKEEVKRLRNQLTDLRTRLADFEGRNSLLEKQVGDLNFQMEDEQKTYEFTLKERDEQTRRVREECEALMLELQNLLDTKQVCKK</sequence>
<proteinExistence type="evidence at transcript level"/>
<dbReference type="GO" id="GO:0005200">
    <property type="term" value="F:structural constituent of cytoskeleton"/>
    <property type="evidence" value="ECO:0007669"/>
    <property type="project" value="TreeGrafter"/>
</dbReference>
<protein>
    <submittedName>
        <fullName evidence="5">Muscle cell intermediate filament protein OV71</fullName>
    </submittedName>
</protein>
<dbReference type="GO" id="GO:0006998">
    <property type="term" value="P:nuclear envelope organization"/>
    <property type="evidence" value="ECO:0007669"/>
    <property type="project" value="TreeGrafter"/>
</dbReference>
<dbReference type="PANTHER" id="PTHR45721:SF12">
    <property type="entry name" value="INTERMEDIATE FILAMENT PROTEIN IFA-1"/>
    <property type="match status" value="1"/>
</dbReference>
<dbReference type="GO" id="GO:0031507">
    <property type="term" value="P:heterochromatin formation"/>
    <property type="evidence" value="ECO:0007669"/>
    <property type="project" value="TreeGrafter"/>
</dbReference>